<feature type="transmembrane region" description="Helical" evidence="2">
    <location>
        <begin position="115"/>
        <end position="141"/>
    </location>
</feature>
<feature type="compositionally biased region" description="Basic and acidic residues" evidence="1">
    <location>
        <begin position="1"/>
        <end position="10"/>
    </location>
</feature>
<dbReference type="Proteomes" id="UP000199199">
    <property type="component" value="Unassembled WGS sequence"/>
</dbReference>
<evidence type="ECO:0000313" key="3">
    <source>
        <dbReference type="EMBL" id="SFS75472.1"/>
    </source>
</evidence>
<feature type="compositionally biased region" description="Basic and acidic residues" evidence="1">
    <location>
        <begin position="64"/>
        <end position="78"/>
    </location>
</feature>
<protein>
    <submittedName>
        <fullName evidence="3">Uncharacterized protein</fullName>
    </submittedName>
</protein>
<dbReference type="EMBL" id="FOZS01000002">
    <property type="protein sequence ID" value="SFS75472.1"/>
    <property type="molecule type" value="Genomic_DNA"/>
</dbReference>
<name>A0A1I6SET6_9EURY</name>
<feature type="region of interest" description="Disordered" evidence="1">
    <location>
        <begin position="45"/>
        <end position="90"/>
    </location>
</feature>
<sequence length="297" mass="32875">MSDRTARLEYTRSTLEEAPASETSQYETADLDAVARSIEDRLESRLETDRLDSGAAADAGPEGIRSERSRSDGTRGDTDEGGNGTDGRISAVLGTDSIGFRSFEYKPRGPHGAMIIMIGLLAAFPTIFTSLLLSAFGYYLYRTEREGEIPLRRWETVDVLVADAAGDRDRESGSPNSSTVEATAAAESFVGVDTDRLVDLPWAHRKAIVMRVEQWATEATRDVAPRNDDDVFFEYLRMWINRSASADREKVDSLQTEIARDPAARRHFTDRLLEDSADIEADSSDHAELLTVLDVDE</sequence>
<evidence type="ECO:0000256" key="2">
    <source>
        <dbReference type="SAM" id="Phobius"/>
    </source>
</evidence>
<keyword evidence="2" id="KW-0812">Transmembrane</keyword>
<keyword evidence="2" id="KW-1133">Transmembrane helix</keyword>
<accession>A0A1I6SET6</accession>
<proteinExistence type="predicted"/>
<evidence type="ECO:0000313" key="4">
    <source>
        <dbReference type="Proteomes" id="UP000199199"/>
    </source>
</evidence>
<evidence type="ECO:0000256" key="1">
    <source>
        <dbReference type="SAM" id="MobiDB-lite"/>
    </source>
</evidence>
<gene>
    <name evidence="3" type="ORF">SAMN04488556_2618</name>
</gene>
<feature type="region of interest" description="Disordered" evidence="1">
    <location>
        <begin position="1"/>
        <end position="32"/>
    </location>
</feature>
<keyword evidence="4" id="KW-1185">Reference proteome</keyword>
<reference evidence="4" key="1">
    <citation type="submission" date="2016-10" db="EMBL/GenBank/DDBJ databases">
        <authorList>
            <person name="Varghese N."/>
            <person name="Submissions S."/>
        </authorList>
    </citation>
    <scope>NUCLEOTIDE SEQUENCE [LARGE SCALE GENOMIC DNA]</scope>
    <source>
        <strain evidence="4">DSM 22427</strain>
    </source>
</reference>
<dbReference type="OrthoDB" id="202427at2157"/>
<dbReference type="RefSeq" id="WP_092905052.1">
    <property type="nucleotide sequence ID" value="NZ_FOZS01000002.1"/>
</dbReference>
<organism evidence="3 4">
    <name type="scientific">Halostagnicola kamekurae</name>
    <dbReference type="NCBI Taxonomy" id="619731"/>
    <lineage>
        <taxon>Archaea</taxon>
        <taxon>Methanobacteriati</taxon>
        <taxon>Methanobacteriota</taxon>
        <taxon>Stenosarchaea group</taxon>
        <taxon>Halobacteria</taxon>
        <taxon>Halobacteriales</taxon>
        <taxon>Natrialbaceae</taxon>
        <taxon>Halostagnicola</taxon>
    </lineage>
</organism>
<dbReference type="AlphaFoldDB" id="A0A1I6SET6"/>
<keyword evidence="2" id="KW-0472">Membrane</keyword>